<comment type="caution">
    <text evidence="2">The sequence shown here is derived from an EMBL/GenBank/DDBJ whole genome shotgun (WGS) entry which is preliminary data.</text>
</comment>
<feature type="transmembrane region" description="Helical" evidence="1">
    <location>
        <begin position="163"/>
        <end position="184"/>
    </location>
</feature>
<dbReference type="OrthoDB" id="3552356at2759"/>
<feature type="transmembrane region" description="Helical" evidence="1">
    <location>
        <begin position="51"/>
        <end position="71"/>
    </location>
</feature>
<protein>
    <submittedName>
        <fullName evidence="2">Uncharacterized protein</fullName>
    </submittedName>
</protein>
<evidence type="ECO:0000313" key="2">
    <source>
        <dbReference type="EMBL" id="KAH7376728.1"/>
    </source>
</evidence>
<evidence type="ECO:0000256" key="1">
    <source>
        <dbReference type="SAM" id="Phobius"/>
    </source>
</evidence>
<organism evidence="2 3">
    <name type="scientific">Plectosphaerella cucumerina</name>
    <dbReference type="NCBI Taxonomy" id="40658"/>
    <lineage>
        <taxon>Eukaryota</taxon>
        <taxon>Fungi</taxon>
        <taxon>Dikarya</taxon>
        <taxon>Ascomycota</taxon>
        <taxon>Pezizomycotina</taxon>
        <taxon>Sordariomycetes</taxon>
        <taxon>Hypocreomycetidae</taxon>
        <taxon>Glomerellales</taxon>
        <taxon>Plectosphaerellaceae</taxon>
        <taxon>Plectosphaerella</taxon>
    </lineage>
</organism>
<feature type="transmembrane region" description="Helical" evidence="1">
    <location>
        <begin position="16"/>
        <end position="39"/>
    </location>
</feature>
<reference evidence="2" key="1">
    <citation type="journal article" date="2021" name="Nat. Commun.">
        <title>Genetic determinants of endophytism in the Arabidopsis root mycobiome.</title>
        <authorList>
            <person name="Mesny F."/>
            <person name="Miyauchi S."/>
            <person name="Thiergart T."/>
            <person name="Pickel B."/>
            <person name="Atanasova L."/>
            <person name="Karlsson M."/>
            <person name="Huettel B."/>
            <person name="Barry K.W."/>
            <person name="Haridas S."/>
            <person name="Chen C."/>
            <person name="Bauer D."/>
            <person name="Andreopoulos W."/>
            <person name="Pangilinan J."/>
            <person name="LaButti K."/>
            <person name="Riley R."/>
            <person name="Lipzen A."/>
            <person name="Clum A."/>
            <person name="Drula E."/>
            <person name="Henrissat B."/>
            <person name="Kohler A."/>
            <person name="Grigoriev I.V."/>
            <person name="Martin F.M."/>
            <person name="Hacquard S."/>
        </authorList>
    </citation>
    <scope>NUCLEOTIDE SEQUENCE</scope>
    <source>
        <strain evidence="2">MPI-CAGE-AT-0016</strain>
    </source>
</reference>
<keyword evidence="1" id="KW-1133">Transmembrane helix</keyword>
<name>A0A8K0XA98_9PEZI</name>
<proteinExistence type="predicted"/>
<feature type="transmembrane region" description="Helical" evidence="1">
    <location>
        <begin position="199"/>
        <end position="232"/>
    </location>
</feature>
<dbReference type="Proteomes" id="UP000813385">
    <property type="component" value="Unassembled WGS sequence"/>
</dbReference>
<keyword evidence="1" id="KW-0472">Membrane</keyword>
<dbReference type="AlphaFoldDB" id="A0A8K0XA98"/>
<keyword evidence="3" id="KW-1185">Reference proteome</keyword>
<feature type="transmembrane region" description="Helical" evidence="1">
    <location>
        <begin position="129"/>
        <end position="151"/>
    </location>
</feature>
<evidence type="ECO:0000313" key="3">
    <source>
        <dbReference type="Proteomes" id="UP000813385"/>
    </source>
</evidence>
<gene>
    <name evidence="2" type="ORF">B0T11DRAFT_272839</name>
</gene>
<dbReference type="EMBL" id="JAGPXD010000001">
    <property type="protein sequence ID" value="KAH7376728.1"/>
    <property type="molecule type" value="Genomic_DNA"/>
</dbReference>
<sequence length="360" mass="39939">MDGTIMPPGGAPSEIAGFYGPGSLIGWFLIIASTVVTAIRDAFASSSNNRASTLLAAEMTAALFYPLVAAGDLCVKLASRSRNWPAVRAVLAPPYDWIFAGIKDESDHTNHPPWDARPTQKLISECMSLVLPLSVIMFSTGVLITMFIICFLFPVRLRRTCQLILLGSFVFVILDALVALNMAMDSPFWFMMKFAEIMYLAFVCLFLIPLCTIPTCLFCPAAGYWCFITLIVELQQALRRPFWFGFSKRSLRKGALKLAFWSALFIIGAIALTGPPIMVVVVLPNVLTDNYLGNVPFAISELDQWAAMCSGAITFAFSAYEAVPWRVLISHYVSVFSTITRQLWEDRPDSEDYENVKMEA</sequence>
<accession>A0A8K0XA98</accession>
<feature type="transmembrane region" description="Helical" evidence="1">
    <location>
        <begin position="258"/>
        <end position="284"/>
    </location>
</feature>
<keyword evidence="1" id="KW-0812">Transmembrane</keyword>